<evidence type="ECO:0000256" key="4">
    <source>
        <dbReference type="ARBA" id="ARBA00023002"/>
    </source>
</evidence>
<accession>A0ABS4YRW6</accession>
<keyword evidence="3" id="KW-0274">FAD</keyword>
<keyword evidence="2" id="KW-0285">Flavoprotein</keyword>
<dbReference type="NCBIfam" id="NF008726">
    <property type="entry name" value="PRK11728.1"/>
    <property type="match status" value="1"/>
</dbReference>
<comment type="similarity">
    <text evidence="5">Belongs to the L2HGDH family.</text>
</comment>
<reference evidence="7 8" key="1">
    <citation type="submission" date="2021-03" db="EMBL/GenBank/DDBJ databases">
        <title>Sequencing the genomes of 1000 actinobacteria strains.</title>
        <authorList>
            <person name="Klenk H.-P."/>
        </authorList>
    </citation>
    <scope>NUCLEOTIDE SEQUENCE [LARGE SCALE GENOMIC DNA]</scope>
    <source>
        <strain evidence="7 8">DSM 16005</strain>
    </source>
</reference>
<name>A0ABS4YRW6_9MICC</name>
<dbReference type="EMBL" id="JAGIOI010000001">
    <property type="protein sequence ID" value="MBP2411543.1"/>
    <property type="molecule type" value="Genomic_DNA"/>
</dbReference>
<protein>
    <submittedName>
        <fullName evidence="7">L-2-hydroxyglutarate oxidase LhgO</fullName>
    </submittedName>
</protein>
<evidence type="ECO:0000256" key="5">
    <source>
        <dbReference type="ARBA" id="ARBA00037941"/>
    </source>
</evidence>
<proteinExistence type="inferred from homology"/>
<gene>
    <name evidence="7" type="ORF">JOF48_000342</name>
</gene>
<dbReference type="Gene3D" id="3.50.50.60">
    <property type="entry name" value="FAD/NAD(P)-binding domain"/>
    <property type="match status" value="1"/>
</dbReference>
<keyword evidence="4" id="KW-0560">Oxidoreductase</keyword>
<sequence length="399" mass="41795">MAKVQAAVVGGGIVGVAVARELLASGTAAAVTLFEKEPQLAAHQTGHNSGVVHAGLYYEPGGLKAALCRRGVGLLQELAARRNVPYEECGKVVVARNGAELARLKVIHARALANGVPDVRMVDAAELARIEPHARGIAALHSPTTAITDYAAATRALAEDFIDAGGELVLGQEVAGMQERGTQVLVEAGPRSAAFDLVVNCAGLQSDRLAKASGDADTPRIVPFFGAYLLLRPDRRRLVNGLIYPVPDPRYPFLGVHLTKRIDGEVMVGPNAFLAGGREAYGALQLVPRDLAEVAGFAGFWRFAAGNIPAAVREGRTVLSRRAFVHAARAYVPELAVADVVPGRRGIRAQAMNADGSLVDDFAITGSRRILQVRNAPSPGATSSMAIAEHIVALAGGRA</sequence>
<feature type="domain" description="FAD dependent oxidoreductase" evidence="6">
    <location>
        <begin position="6"/>
        <end position="393"/>
    </location>
</feature>
<evidence type="ECO:0000313" key="7">
    <source>
        <dbReference type="EMBL" id="MBP2411543.1"/>
    </source>
</evidence>
<evidence type="ECO:0000256" key="2">
    <source>
        <dbReference type="ARBA" id="ARBA00022630"/>
    </source>
</evidence>
<organism evidence="7 8">
    <name type="scientific">Arthrobacter stackebrandtii</name>
    <dbReference type="NCBI Taxonomy" id="272161"/>
    <lineage>
        <taxon>Bacteria</taxon>
        <taxon>Bacillati</taxon>
        <taxon>Actinomycetota</taxon>
        <taxon>Actinomycetes</taxon>
        <taxon>Micrococcales</taxon>
        <taxon>Micrococcaceae</taxon>
        <taxon>Arthrobacter</taxon>
    </lineage>
</organism>
<dbReference type="RefSeq" id="WP_209676725.1">
    <property type="nucleotide sequence ID" value="NZ_JAGIOI010000001.1"/>
</dbReference>
<dbReference type="PANTHER" id="PTHR43104">
    <property type="entry name" value="L-2-HYDROXYGLUTARATE DEHYDROGENASE, MITOCHONDRIAL"/>
    <property type="match status" value="1"/>
</dbReference>
<dbReference type="Proteomes" id="UP000711614">
    <property type="component" value="Unassembled WGS sequence"/>
</dbReference>
<evidence type="ECO:0000256" key="3">
    <source>
        <dbReference type="ARBA" id="ARBA00022827"/>
    </source>
</evidence>
<keyword evidence="8" id="KW-1185">Reference proteome</keyword>
<evidence type="ECO:0000259" key="6">
    <source>
        <dbReference type="Pfam" id="PF01266"/>
    </source>
</evidence>
<evidence type="ECO:0000313" key="8">
    <source>
        <dbReference type="Proteomes" id="UP000711614"/>
    </source>
</evidence>
<dbReference type="Pfam" id="PF01266">
    <property type="entry name" value="DAO"/>
    <property type="match status" value="1"/>
</dbReference>
<dbReference type="SUPFAM" id="SSF51905">
    <property type="entry name" value="FAD/NAD(P)-binding domain"/>
    <property type="match status" value="1"/>
</dbReference>
<dbReference type="PANTHER" id="PTHR43104:SF2">
    <property type="entry name" value="L-2-HYDROXYGLUTARATE DEHYDROGENASE, MITOCHONDRIAL"/>
    <property type="match status" value="1"/>
</dbReference>
<comment type="cofactor">
    <cofactor evidence="1">
        <name>FAD</name>
        <dbReference type="ChEBI" id="CHEBI:57692"/>
    </cofactor>
</comment>
<dbReference type="Gene3D" id="3.30.9.10">
    <property type="entry name" value="D-Amino Acid Oxidase, subunit A, domain 2"/>
    <property type="match status" value="1"/>
</dbReference>
<evidence type="ECO:0000256" key="1">
    <source>
        <dbReference type="ARBA" id="ARBA00001974"/>
    </source>
</evidence>
<comment type="caution">
    <text evidence="7">The sequence shown here is derived from an EMBL/GenBank/DDBJ whole genome shotgun (WGS) entry which is preliminary data.</text>
</comment>
<dbReference type="InterPro" id="IPR036188">
    <property type="entry name" value="FAD/NAD-bd_sf"/>
</dbReference>
<dbReference type="InterPro" id="IPR006076">
    <property type="entry name" value="FAD-dep_OxRdtase"/>
</dbReference>